<keyword evidence="3 5" id="KW-0863">Zinc-finger</keyword>
<feature type="region of interest" description="Disordered" evidence="6">
    <location>
        <begin position="242"/>
        <end position="263"/>
    </location>
</feature>
<proteinExistence type="inferred from homology"/>
<dbReference type="RefSeq" id="XP_002174278.1">
    <property type="nucleotide sequence ID" value="XM_002174242.1"/>
</dbReference>
<evidence type="ECO:0000313" key="11">
    <source>
        <dbReference type="JaponicusDB" id="SJAG_03112"/>
    </source>
</evidence>
<dbReference type="CDD" id="cd16539">
    <property type="entry name" value="RING-HC_RNF113A_B"/>
    <property type="match status" value="1"/>
</dbReference>
<organism evidence="10 12">
    <name type="scientific">Schizosaccharomyces japonicus (strain yFS275 / FY16936)</name>
    <name type="common">Fission yeast</name>
    <dbReference type="NCBI Taxonomy" id="402676"/>
    <lineage>
        <taxon>Eukaryota</taxon>
        <taxon>Fungi</taxon>
        <taxon>Dikarya</taxon>
        <taxon>Ascomycota</taxon>
        <taxon>Taphrinomycotina</taxon>
        <taxon>Schizosaccharomycetes</taxon>
        <taxon>Schizosaccharomycetales</taxon>
        <taxon>Schizosaccharomycetaceae</taxon>
        <taxon>Schizosaccharomyces</taxon>
    </lineage>
</organism>
<dbReference type="CDD" id="cd04301">
    <property type="entry name" value="NAT_SF"/>
    <property type="match status" value="1"/>
</dbReference>
<dbReference type="EMBL" id="KE651167">
    <property type="protein sequence ID" value="EEB07985.1"/>
    <property type="molecule type" value="Genomic_DNA"/>
</dbReference>
<evidence type="ECO:0000256" key="3">
    <source>
        <dbReference type="ARBA" id="ARBA00022771"/>
    </source>
</evidence>
<dbReference type="PROSITE" id="PS50103">
    <property type="entry name" value="ZF_C3H1"/>
    <property type="match status" value="1"/>
</dbReference>
<keyword evidence="12" id="KW-1185">Reference proteome</keyword>
<dbReference type="GO" id="GO:0008270">
    <property type="term" value="F:zinc ion binding"/>
    <property type="evidence" value="ECO:0007669"/>
    <property type="project" value="UniProtKB-KW"/>
</dbReference>
<dbReference type="Gene3D" id="3.30.40.10">
    <property type="entry name" value="Zinc/RING finger domain, C3HC4 (zinc finger)"/>
    <property type="match status" value="1"/>
</dbReference>
<feature type="compositionally biased region" description="Basic residues" evidence="6">
    <location>
        <begin position="21"/>
        <end position="34"/>
    </location>
</feature>
<sequence>MEKEDNKPATAATTSTTVPLIRKRRGGANRRNILRKGIQSEDTSEGKVAAKTSTDSSSDDEDETTETLEETRSILQRKRPGASGRLRRKDEEAETNKTNGKDSVNKDASTADIDVQYAADLSVTGDSLNTSTVSIPKSEQEDRILGRSTNDVSLSSARGTAYTDFLPKRESYNKKAHAGPVTPSASSAALRTVTIVDYQPDVCKDYKQTGYCGYGDSCKFLHDREDYKAGWQIDREWELVQQRKRRPGQQESAGSEPDGDKTKKEETIPFVCLICKQDYKNPIVTSCKHHFCELCAIKRFRKTPTCAQCGSDTKGLFSVDKQFNILIKKREEAKQQKGEQAREDNGEEPLERTKQETAPPSTSTNVTTPSSVTPNRNDSPYYMANLTESNISDFKRLIQVLLGMNYGKRFYKECLASPSLAKTAYVGDLLVGAIRCTHLPEEESLYIAVLGVLAPYRRLGIGQQLLEHVKQVAKQMGVGKITLHVQTCNEDAIAWYQHRGFRTVKRIENCYVRLAVKSAYQMVLDTTTAKQDV</sequence>
<feature type="domain" description="C3H1-type" evidence="8">
    <location>
        <begin position="197"/>
        <end position="225"/>
    </location>
</feature>
<dbReference type="InterPro" id="IPR001841">
    <property type="entry name" value="Znf_RING"/>
</dbReference>
<dbReference type="Gene3D" id="4.10.1000.10">
    <property type="entry name" value="Zinc finger, CCCH-type"/>
    <property type="match status" value="1"/>
</dbReference>
<dbReference type="JaponicusDB" id="SJAG_03112">
    <property type="gene designation" value="cwf24"/>
</dbReference>
<dbReference type="SUPFAM" id="SSF90229">
    <property type="entry name" value="CCCH zinc finger"/>
    <property type="match status" value="1"/>
</dbReference>
<dbReference type="InterPro" id="IPR036855">
    <property type="entry name" value="Znf_CCCH_sf"/>
</dbReference>
<dbReference type="GO" id="GO:0034247">
    <property type="term" value="P:snoRNA splicing"/>
    <property type="evidence" value="ECO:0000318"/>
    <property type="project" value="GO_Central"/>
</dbReference>
<feature type="region of interest" description="Disordered" evidence="6">
    <location>
        <begin position="331"/>
        <end position="378"/>
    </location>
</feature>
<evidence type="ECO:0000313" key="12">
    <source>
        <dbReference type="Proteomes" id="UP000001744"/>
    </source>
</evidence>
<feature type="compositionally biased region" description="Basic and acidic residues" evidence="6">
    <location>
        <begin position="88"/>
        <end position="105"/>
    </location>
</feature>
<accession>B6K3C8</accession>
<dbReference type="Pfam" id="PF00642">
    <property type="entry name" value="zf-CCCH"/>
    <property type="match status" value="1"/>
</dbReference>
<dbReference type="InterPro" id="IPR018957">
    <property type="entry name" value="Znf_C3HC4_RING-type"/>
</dbReference>
<feature type="compositionally biased region" description="Acidic residues" evidence="6">
    <location>
        <begin position="57"/>
        <end position="68"/>
    </location>
</feature>
<dbReference type="SMART" id="SM00356">
    <property type="entry name" value="ZnF_C3H1"/>
    <property type="match status" value="1"/>
</dbReference>
<evidence type="ECO:0000259" key="9">
    <source>
        <dbReference type="PROSITE" id="PS51186"/>
    </source>
</evidence>
<dbReference type="PANTHER" id="PTHR12930">
    <property type="entry name" value="ZINC FINGER PROTEIN 183"/>
    <property type="match status" value="1"/>
</dbReference>
<evidence type="ECO:0000256" key="6">
    <source>
        <dbReference type="SAM" id="MobiDB-lite"/>
    </source>
</evidence>
<dbReference type="InterPro" id="IPR016181">
    <property type="entry name" value="Acyl_CoA_acyltransferase"/>
</dbReference>
<dbReference type="OMA" id="TCKFLHM"/>
<evidence type="ECO:0000259" key="8">
    <source>
        <dbReference type="PROSITE" id="PS50103"/>
    </source>
</evidence>
<evidence type="ECO:0000313" key="10">
    <source>
        <dbReference type="EMBL" id="EEB07985.1"/>
    </source>
</evidence>
<feature type="domain" description="N-acetyltransferase" evidence="9">
    <location>
        <begin position="381"/>
        <end position="527"/>
    </location>
</feature>
<dbReference type="InterPro" id="IPR000182">
    <property type="entry name" value="GNAT_dom"/>
</dbReference>
<feature type="compositionally biased region" description="Basic and acidic residues" evidence="6">
    <location>
        <begin position="331"/>
        <end position="355"/>
    </location>
</feature>
<evidence type="ECO:0000256" key="1">
    <source>
        <dbReference type="ARBA" id="ARBA00009161"/>
    </source>
</evidence>
<dbReference type="InterPro" id="IPR039971">
    <property type="entry name" value="CWC24-like"/>
</dbReference>
<feature type="region of interest" description="Disordered" evidence="6">
    <location>
        <begin position="126"/>
        <end position="145"/>
    </location>
</feature>
<dbReference type="SMART" id="SM00184">
    <property type="entry name" value="RING"/>
    <property type="match status" value="1"/>
</dbReference>
<dbReference type="GeneID" id="7048458"/>
<dbReference type="GO" id="GO:0016747">
    <property type="term" value="F:acyltransferase activity, transferring groups other than amino-acyl groups"/>
    <property type="evidence" value="ECO:0007669"/>
    <property type="project" value="InterPro"/>
</dbReference>
<dbReference type="OrthoDB" id="2155283at2759"/>
<feature type="domain" description="RING-type" evidence="7">
    <location>
        <begin position="272"/>
        <end position="309"/>
    </location>
</feature>
<dbReference type="Proteomes" id="UP000001744">
    <property type="component" value="Unassembled WGS sequence"/>
</dbReference>
<keyword evidence="2 5" id="KW-0479">Metal-binding</keyword>
<dbReference type="HOGENOM" id="CLU_572605_0_0_1"/>
<name>B6K3C8_SCHJY</name>
<protein>
    <submittedName>
        <fullName evidence="10">Zf-C3HC4 type /GCN5-like N acetyltransferase fusion protein</fullName>
    </submittedName>
</protein>
<evidence type="ECO:0000256" key="2">
    <source>
        <dbReference type="ARBA" id="ARBA00022723"/>
    </source>
</evidence>
<dbReference type="PROSITE" id="PS00518">
    <property type="entry name" value="ZF_RING_1"/>
    <property type="match status" value="1"/>
</dbReference>
<dbReference type="PROSITE" id="PS50089">
    <property type="entry name" value="ZF_RING_2"/>
    <property type="match status" value="1"/>
</dbReference>
<dbReference type="Pfam" id="PF00583">
    <property type="entry name" value="Acetyltransf_1"/>
    <property type="match status" value="1"/>
</dbReference>
<dbReference type="Gene3D" id="3.40.630.30">
    <property type="match status" value="1"/>
</dbReference>
<dbReference type="SUPFAM" id="SSF57850">
    <property type="entry name" value="RING/U-box"/>
    <property type="match status" value="1"/>
</dbReference>
<gene>
    <name evidence="11" type="primary">cwf24</name>
    <name evidence="10" type="ORF">SJAG_03112</name>
</gene>
<evidence type="ECO:0000256" key="4">
    <source>
        <dbReference type="ARBA" id="ARBA00022833"/>
    </source>
</evidence>
<dbReference type="GO" id="GO:0005684">
    <property type="term" value="C:U2-type spliceosomal complex"/>
    <property type="evidence" value="ECO:0000318"/>
    <property type="project" value="GO_Central"/>
</dbReference>
<dbReference type="InterPro" id="IPR017907">
    <property type="entry name" value="Znf_RING_CS"/>
</dbReference>
<dbReference type="STRING" id="402676.B6K3C8"/>
<dbReference type="Pfam" id="PF00097">
    <property type="entry name" value="zf-C3HC4"/>
    <property type="match status" value="1"/>
</dbReference>
<feature type="region of interest" description="Disordered" evidence="6">
    <location>
        <begin position="1"/>
        <end position="108"/>
    </location>
</feature>
<dbReference type="VEuPathDB" id="FungiDB:SJAG_03112"/>
<dbReference type="AlphaFoldDB" id="B6K3C8"/>
<dbReference type="PROSITE" id="PS51186">
    <property type="entry name" value="GNAT"/>
    <property type="match status" value="1"/>
</dbReference>
<evidence type="ECO:0000259" key="7">
    <source>
        <dbReference type="PROSITE" id="PS50089"/>
    </source>
</evidence>
<comment type="similarity">
    <text evidence="1">Belongs to the CWC24 family.</text>
</comment>
<dbReference type="eggNOG" id="KOG1813">
    <property type="taxonomic scope" value="Eukaryota"/>
</dbReference>
<feature type="compositionally biased region" description="Polar residues" evidence="6">
    <location>
        <begin position="126"/>
        <end position="137"/>
    </location>
</feature>
<keyword evidence="4 5" id="KW-0862">Zinc</keyword>
<reference evidence="10 12" key="1">
    <citation type="journal article" date="2011" name="Science">
        <title>Comparative functional genomics of the fission yeasts.</title>
        <authorList>
            <person name="Rhind N."/>
            <person name="Chen Z."/>
            <person name="Yassour M."/>
            <person name="Thompson D.A."/>
            <person name="Haas B.J."/>
            <person name="Habib N."/>
            <person name="Wapinski I."/>
            <person name="Roy S."/>
            <person name="Lin M.F."/>
            <person name="Heiman D.I."/>
            <person name="Young S.K."/>
            <person name="Furuya K."/>
            <person name="Guo Y."/>
            <person name="Pidoux A."/>
            <person name="Chen H.M."/>
            <person name="Robbertse B."/>
            <person name="Goldberg J.M."/>
            <person name="Aoki K."/>
            <person name="Bayne E.H."/>
            <person name="Berlin A.M."/>
            <person name="Desjardins C.A."/>
            <person name="Dobbs E."/>
            <person name="Dukaj L."/>
            <person name="Fan L."/>
            <person name="FitzGerald M.G."/>
            <person name="French C."/>
            <person name="Gujja S."/>
            <person name="Hansen K."/>
            <person name="Keifenheim D."/>
            <person name="Levin J.Z."/>
            <person name="Mosher R.A."/>
            <person name="Mueller C.A."/>
            <person name="Pfiffner J."/>
            <person name="Priest M."/>
            <person name="Russ C."/>
            <person name="Smialowska A."/>
            <person name="Swoboda P."/>
            <person name="Sykes S.M."/>
            <person name="Vaughn M."/>
            <person name="Vengrova S."/>
            <person name="Yoder R."/>
            <person name="Zeng Q."/>
            <person name="Allshire R."/>
            <person name="Baulcombe D."/>
            <person name="Birren B.W."/>
            <person name="Brown W."/>
            <person name="Ekwall K."/>
            <person name="Kellis M."/>
            <person name="Leatherwood J."/>
            <person name="Levin H."/>
            <person name="Margalit H."/>
            <person name="Martienssen R."/>
            <person name="Nieduszynski C.A."/>
            <person name="Spatafora J.W."/>
            <person name="Friedman N."/>
            <person name="Dalgaard J.Z."/>
            <person name="Baumann P."/>
            <person name="Niki H."/>
            <person name="Regev A."/>
            <person name="Nusbaum C."/>
        </authorList>
    </citation>
    <scope>NUCLEOTIDE SEQUENCE [LARGE SCALE GENOMIC DNA]</scope>
    <source>
        <strain evidence="12">yFS275 / FY16936</strain>
    </source>
</reference>
<feature type="compositionally biased region" description="Low complexity" evidence="6">
    <location>
        <begin position="359"/>
        <end position="375"/>
    </location>
</feature>
<dbReference type="InterPro" id="IPR000571">
    <property type="entry name" value="Znf_CCCH"/>
</dbReference>
<feature type="zinc finger region" description="C3H1-type" evidence="5">
    <location>
        <begin position="197"/>
        <end position="225"/>
    </location>
</feature>
<dbReference type="eggNOG" id="KOG3138">
    <property type="taxonomic scope" value="Eukaryota"/>
</dbReference>
<dbReference type="InterPro" id="IPR013083">
    <property type="entry name" value="Znf_RING/FYVE/PHD"/>
</dbReference>
<dbReference type="SUPFAM" id="SSF55729">
    <property type="entry name" value="Acyl-CoA N-acyltransferases (Nat)"/>
    <property type="match status" value="1"/>
</dbReference>
<dbReference type="PANTHER" id="PTHR12930:SF0">
    <property type="entry name" value="RING FINGER PROTEIN 113B"/>
    <property type="match status" value="1"/>
</dbReference>
<evidence type="ECO:0000256" key="5">
    <source>
        <dbReference type="PROSITE-ProRule" id="PRU00723"/>
    </source>
</evidence>